<evidence type="ECO:0000256" key="1">
    <source>
        <dbReference type="SAM" id="Phobius"/>
    </source>
</evidence>
<sequence length="450" mass="49585">MSYMASGVFIDWEEMTGQSKFVIDLISFPIFSAIAGLLTNWTGVLMLFAPTRFHGFYMPGVKTIFPFLPRKLQILPTFAPGGILGFQGFVPARAEKMASFVVDKAIAKIGNVNDFVRELEPEGIAAQVAVVLKSQLRPLVDELMEKENPRLWNDLPQSMKEVVYSRAEAQLPEISQRAFAEMGDNIEDLIDVKLLAVGHLRRHPEQLKDIFYGIGAPELRFMVKSGLLGGPMGLLLALYLQIHDKIPVISLIPHWLIILVVAALIGIIVNVIAIKVVFTPGEPMPRYKYLWKQAKLAKRQDAAAGDFGHLLAYKVLSMPNIARELLAGPRGDKTVGMLTEILAKEINGLLGPMSTMVRFAVGGKEMDHISHSAGGLALDLAPSIVEDESFSRDQSSKIDKFASDKLRKMPASEFMDMLYSAIEQDAWLLYAHGGLLGILVGCVHLLTFGA</sequence>
<comment type="caution">
    <text evidence="2">The sequence shown here is derived from an EMBL/GenBank/DDBJ whole genome shotgun (WGS) entry which is preliminary data.</text>
</comment>
<feature type="transmembrane region" description="Helical" evidence="1">
    <location>
        <begin position="427"/>
        <end position="448"/>
    </location>
</feature>
<dbReference type="OrthoDB" id="3631561at2"/>
<dbReference type="PANTHER" id="PTHR35791:SF1">
    <property type="entry name" value="UPF0754 MEMBRANE PROTEIN YHEB"/>
    <property type="match status" value="1"/>
</dbReference>
<accession>A0A5A7S930</accession>
<proteinExistence type="predicted"/>
<name>A0A5A7S930_9NOCA</name>
<feature type="transmembrane region" description="Helical" evidence="1">
    <location>
        <begin position="254"/>
        <end position="278"/>
    </location>
</feature>
<evidence type="ECO:0000313" key="3">
    <source>
        <dbReference type="Proteomes" id="UP000322244"/>
    </source>
</evidence>
<reference evidence="2 3" key="1">
    <citation type="submission" date="2019-07" db="EMBL/GenBank/DDBJ databases">
        <title>Rhodococcus cavernicolus sp. nov., isolated from a cave.</title>
        <authorList>
            <person name="Lee S.D."/>
        </authorList>
    </citation>
    <scope>NUCLEOTIDE SEQUENCE [LARGE SCALE GENOMIC DNA]</scope>
    <source>
        <strain evidence="2 3">C1-24</strain>
    </source>
</reference>
<dbReference type="EMBL" id="VLNY01000011">
    <property type="protein sequence ID" value="KAA0021143.1"/>
    <property type="molecule type" value="Genomic_DNA"/>
</dbReference>
<dbReference type="AlphaFoldDB" id="A0A5A7S930"/>
<keyword evidence="1" id="KW-1133">Transmembrane helix</keyword>
<keyword evidence="3" id="KW-1185">Reference proteome</keyword>
<dbReference type="PANTHER" id="PTHR35791">
    <property type="entry name" value="UPF0754 MEMBRANE PROTEIN YHEB"/>
    <property type="match status" value="1"/>
</dbReference>
<keyword evidence="1" id="KW-0812">Transmembrane</keyword>
<feature type="transmembrane region" description="Helical" evidence="1">
    <location>
        <begin position="25"/>
        <end position="48"/>
    </location>
</feature>
<organism evidence="2 3">
    <name type="scientific">Antrihabitans cavernicola</name>
    <dbReference type="NCBI Taxonomy" id="2495913"/>
    <lineage>
        <taxon>Bacteria</taxon>
        <taxon>Bacillati</taxon>
        <taxon>Actinomycetota</taxon>
        <taxon>Actinomycetes</taxon>
        <taxon>Mycobacteriales</taxon>
        <taxon>Nocardiaceae</taxon>
        <taxon>Antrihabitans</taxon>
    </lineage>
</organism>
<keyword evidence="1" id="KW-0472">Membrane</keyword>
<evidence type="ECO:0008006" key="4">
    <source>
        <dbReference type="Google" id="ProtNLM"/>
    </source>
</evidence>
<dbReference type="Proteomes" id="UP000322244">
    <property type="component" value="Unassembled WGS sequence"/>
</dbReference>
<gene>
    <name evidence="2" type="ORF">FOY51_19685</name>
</gene>
<protein>
    <recommendedName>
        <fullName evidence="4">DUF445 domain-containing protein</fullName>
    </recommendedName>
</protein>
<feature type="transmembrane region" description="Helical" evidence="1">
    <location>
        <begin position="221"/>
        <end position="242"/>
    </location>
</feature>
<evidence type="ECO:0000313" key="2">
    <source>
        <dbReference type="EMBL" id="KAA0021143.1"/>
    </source>
</evidence>